<evidence type="ECO:0000256" key="2">
    <source>
        <dbReference type="ARBA" id="ARBA00010761"/>
    </source>
</evidence>
<keyword evidence="4" id="KW-0496">Mitochondrion</keyword>
<comment type="similarity">
    <text evidence="2">Belongs to the universal ribosomal protein uS3 family.</text>
</comment>
<evidence type="ECO:0000313" key="7">
    <source>
        <dbReference type="EMBL" id="RKP13626.1"/>
    </source>
</evidence>
<evidence type="ECO:0000256" key="4">
    <source>
        <dbReference type="ARBA" id="ARBA00023128"/>
    </source>
</evidence>
<dbReference type="Gene3D" id="3.30.1140.32">
    <property type="entry name" value="Ribosomal protein S3, C-terminal domain"/>
    <property type="match status" value="1"/>
</dbReference>
<reference evidence="8" key="1">
    <citation type="journal article" date="2018" name="Nat. Microbiol.">
        <title>Leveraging single-cell genomics to expand the fungal tree of life.</title>
        <authorList>
            <person name="Ahrendt S.R."/>
            <person name="Quandt C.A."/>
            <person name="Ciobanu D."/>
            <person name="Clum A."/>
            <person name="Salamov A."/>
            <person name="Andreopoulos B."/>
            <person name="Cheng J.F."/>
            <person name="Woyke T."/>
            <person name="Pelin A."/>
            <person name="Henrissat B."/>
            <person name="Reynolds N.K."/>
            <person name="Benny G.L."/>
            <person name="Smith M.E."/>
            <person name="James T.Y."/>
            <person name="Grigoriev I.V."/>
        </authorList>
    </citation>
    <scope>NUCLEOTIDE SEQUENCE [LARGE SCALE GENOMIC DNA]</scope>
</reference>
<protein>
    <recommendedName>
        <fullName evidence="6">Small ribosomal subunit protein uS3m</fullName>
    </recommendedName>
</protein>
<dbReference type="GO" id="GO:0006412">
    <property type="term" value="P:translation"/>
    <property type="evidence" value="ECO:0007669"/>
    <property type="project" value="InterPro"/>
</dbReference>
<dbReference type="OrthoDB" id="3260152at2759"/>
<dbReference type="GO" id="GO:0003735">
    <property type="term" value="F:structural constituent of ribosome"/>
    <property type="evidence" value="ECO:0007669"/>
    <property type="project" value="InterPro"/>
</dbReference>
<dbReference type="Proteomes" id="UP000267251">
    <property type="component" value="Unassembled WGS sequence"/>
</dbReference>
<evidence type="ECO:0000313" key="8">
    <source>
        <dbReference type="Proteomes" id="UP000267251"/>
    </source>
</evidence>
<evidence type="ECO:0000256" key="5">
    <source>
        <dbReference type="ARBA" id="ARBA00023274"/>
    </source>
</evidence>
<evidence type="ECO:0000256" key="1">
    <source>
        <dbReference type="ARBA" id="ARBA00004173"/>
    </source>
</evidence>
<dbReference type="GO" id="GO:1990904">
    <property type="term" value="C:ribonucleoprotein complex"/>
    <property type="evidence" value="ECO:0007669"/>
    <property type="project" value="UniProtKB-KW"/>
</dbReference>
<comment type="subcellular location">
    <subcellularLocation>
        <location evidence="1">Mitochondrion</location>
    </subcellularLocation>
</comment>
<accession>A0A4P9Y3V2</accession>
<organism evidence="7 8">
    <name type="scientific">Piptocephalis cylindrospora</name>
    <dbReference type="NCBI Taxonomy" id="1907219"/>
    <lineage>
        <taxon>Eukaryota</taxon>
        <taxon>Fungi</taxon>
        <taxon>Fungi incertae sedis</taxon>
        <taxon>Zoopagomycota</taxon>
        <taxon>Zoopagomycotina</taxon>
        <taxon>Zoopagomycetes</taxon>
        <taxon>Zoopagales</taxon>
        <taxon>Piptocephalidaceae</taxon>
        <taxon>Piptocephalis</taxon>
    </lineage>
</organism>
<keyword evidence="3" id="KW-0689">Ribosomal protein</keyword>
<dbReference type="Pfam" id="PF05316">
    <property type="entry name" value="VAR1"/>
    <property type="match status" value="1"/>
</dbReference>
<dbReference type="InterPro" id="IPR007980">
    <property type="entry name" value="Ribosomal_uS3m_fun"/>
</dbReference>
<evidence type="ECO:0000256" key="6">
    <source>
        <dbReference type="ARBA" id="ARBA00035157"/>
    </source>
</evidence>
<gene>
    <name evidence="7" type="ORF">BJ684DRAFT_9805</name>
</gene>
<evidence type="ECO:0000256" key="3">
    <source>
        <dbReference type="ARBA" id="ARBA00022980"/>
    </source>
</evidence>
<dbReference type="GO" id="GO:0005739">
    <property type="term" value="C:mitochondrion"/>
    <property type="evidence" value="ECO:0007669"/>
    <property type="project" value="UniProtKB-SubCell"/>
</dbReference>
<proteinExistence type="inferred from homology"/>
<name>A0A4P9Y3V2_9FUNG</name>
<keyword evidence="8" id="KW-1185">Reference proteome</keyword>
<dbReference type="InterPro" id="IPR036419">
    <property type="entry name" value="Ribosomal_S3_C_sf"/>
</dbReference>
<dbReference type="SUPFAM" id="SSF54821">
    <property type="entry name" value="Ribosomal protein S3 C-terminal domain"/>
    <property type="match status" value="1"/>
</dbReference>
<dbReference type="GO" id="GO:0005840">
    <property type="term" value="C:ribosome"/>
    <property type="evidence" value="ECO:0007669"/>
    <property type="project" value="UniProtKB-KW"/>
</dbReference>
<keyword evidence="5" id="KW-0687">Ribonucleoprotein</keyword>
<sequence length="72" mass="8461">MKNFFSQRISGIKIKICGRFNKRKGATRTKVQYYSKGSFKFNSIDSFIDYGYFERKDRNGTQTIKVFIANKS</sequence>
<dbReference type="EMBL" id="KZ987977">
    <property type="protein sequence ID" value="RKP13626.1"/>
    <property type="molecule type" value="Genomic_DNA"/>
</dbReference>
<dbReference type="AlphaFoldDB" id="A0A4P9Y3V2"/>